<accession>A0A644V265</accession>
<dbReference type="Gene3D" id="3.40.50.2000">
    <property type="entry name" value="Glycogen Phosphorylase B"/>
    <property type="match status" value="2"/>
</dbReference>
<dbReference type="EMBL" id="VSSQ01000205">
    <property type="protein sequence ID" value="MPL85426.1"/>
    <property type="molecule type" value="Genomic_DNA"/>
</dbReference>
<dbReference type="SUPFAM" id="SSF53756">
    <property type="entry name" value="UDP-Glycosyltransferase/glycogen phosphorylase"/>
    <property type="match status" value="1"/>
</dbReference>
<evidence type="ECO:0008006" key="2">
    <source>
        <dbReference type="Google" id="ProtNLM"/>
    </source>
</evidence>
<dbReference type="AlphaFoldDB" id="A0A644V265"/>
<proteinExistence type="predicted"/>
<evidence type="ECO:0000313" key="1">
    <source>
        <dbReference type="EMBL" id="MPL85426.1"/>
    </source>
</evidence>
<organism evidence="1">
    <name type="scientific">bioreactor metagenome</name>
    <dbReference type="NCBI Taxonomy" id="1076179"/>
    <lineage>
        <taxon>unclassified sequences</taxon>
        <taxon>metagenomes</taxon>
        <taxon>ecological metagenomes</taxon>
    </lineage>
</organism>
<comment type="caution">
    <text evidence="1">The sequence shown here is derived from an EMBL/GenBank/DDBJ whole genome shotgun (WGS) entry which is preliminary data.</text>
</comment>
<protein>
    <recommendedName>
        <fullName evidence="2">Glycosyl transferase family 1 domain-containing protein</fullName>
    </recommendedName>
</protein>
<name>A0A644V265_9ZZZZ</name>
<gene>
    <name evidence="1" type="ORF">SDC9_31394</name>
</gene>
<reference evidence="1" key="1">
    <citation type="submission" date="2019-08" db="EMBL/GenBank/DDBJ databases">
        <authorList>
            <person name="Kucharzyk K."/>
            <person name="Murdoch R.W."/>
            <person name="Higgins S."/>
            <person name="Loffler F."/>
        </authorList>
    </citation>
    <scope>NUCLEOTIDE SEQUENCE</scope>
</reference>
<sequence length="380" mass="43682">MKVAILECIVMPAGHEVEFDRILVEELKKQGHEPLFFVPERFPFKIDYNVPVVYLDGGEAVSYAGVGKLKKILLSVQRERRRIAWFDSAYEKTQHRQCDAIIVPTNSWRVMRSIRHSTIKNSSVPILFMFHGIMPSDRKKFAEGVQSLKECKNIHLGALGMQKDFLELADCANFHTILPPVYIPFDLKVEPKFEIHNPLRLGFFGQYRREKNLEFFLEAFIKGTFSTPVLLTVQGATVTQADSEDFRRIAQKYAKYDNIVFVHKNLLGIEWQKALMDCDVLLMPYGAERYRYQPSTMLFTGIGYFKPILQSAEMSPEILAEFNIGEEVQLASVDVFSKQLEGFVNGFRENSDHYKKGLIGANQKYGHDKLIQHIMAILKS</sequence>